<dbReference type="PANTHER" id="PTHR13445:SF3">
    <property type="entry name" value="U5 SMALL NUCLEAR RIBONUCLEOPROTEIN TSSC4"/>
    <property type="match status" value="1"/>
</dbReference>
<evidence type="ECO:0000256" key="2">
    <source>
        <dbReference type="ARBA" id="ARBA00004496"/>
    </source>
</evidence>
<comment type="function">
    <text evidence="10">Protein associated with the U5 snRNP, during its maturation and its post-splicing recycling and which is required for spliceosomal tri-snRNP complex assembly in the nucleus. Has a molecular sequestering activity and transiently hinders SNRNP200 binding sites for constitutive splicing factors that intervene later during the assembly of the spliceosome and splicing. Together with its molecular sequestering activity, may also function as a molecular adapter and placeholder, coordinating the assembly of the U5 snRNP and its association with the U4/U6 di-snRNP.</text>
</comment>
<evidence type="ECO:0000313" key="13">
    <source>
        <dbReference type="Proteomes" id="UP001163046"/>
    </source>
</evidence>
<dbReference type="EMBL" id="MU827785">
    <property type="protein sequence ID" value="KAJ7333779.1"/>
    <property type="molecule type" value="Genomic_DNA"/>
</dbReference>
<keyword evidence="5" id="KW-0507">mRNA processing</keyword>
<evidence type="ECO:0000256" key="7">
    <source>
        <dbReference type="ARBA" id="ARBA00023187"/>
    </source>
</evidence>
<dbReference type="GO" id="GO:0005737">
    <property type="term" value="C:cytoplasm"/>
    <property type="evidence" value="ECO:0007669"/>
    <property type="project" value="UniProtKB-SubCell"/>
</dbReference>
<evidence type="ECO:0000256" key="1">
    <source>
        <dbReference type="ARBA" id="ARBA00004123"/>
    </source>
</evidence>
<protein>
    <recommendedName>
        <fullName evidence="9">U5 small nuclear ribonucleoprotein TSSC4</fullName>
    </recommendedName>
</protein>
<feature type="compositionally biased region" description="Basic residues" evidence="11">
    <location>
        <begin position="216"/>
        <end position="228"/>
    </location>
</feature>
<gene>
    <name evidence="12" type="ORF">OS493_015870</name>
</gene>
<evidence type="ECO:0000256" key="8">
    <source>
        <dbReference type="ARBA" id="ARBA00023242"/>
    </source>
</evidence>
<keyword evidence="7" id="KW-0508">mRNA splicing</keyword>
<dbReference type="Pfam" id="PF15264">
    <property type="entry name" value="TSSC4"/>
    <property type="match status" value="1"/>
</dbReference>
<keyword evidence="13" id="KW-1185">Reference proteome</keyword>
<proteinExistence type="inferred from homology"/>
<dbReference type="Proteomes" id="UP001163046">
    <property type="component" value="Unassembled WGS sequence"/>
</dbReference>
<evidence type="ECO:0000256" key="6">
    <source>
        <dbReference type="ARBA" id="ARBA00022728"/>
    </source>
</evidence>
<keyword evidence="6" id="KW-0747">Spliceosome</keyword>
<keyword evidence="4" id="KW-0963">Cytoplasm</keyword>
<reference evidence="12" key="1">
    <citation type="submission" date="2023-01" db="EMBL/GenBank/DDBJ databases">
        <title>Genome assembly of the deep-sea coral Lophelia pertusa.</title>
        <authorList>
            <person name="Herrera S."/>
            <person name="Cordes E."/>
        </authorList>
    </citation>
    <scope>NUCLEOTIDE SEQUENCE</scope>
    <source>
        <strain evidence="12">USNM1676648</strain>
        <tissue evidence="12">Polyp</tissue>
    </source>
</reference>
<evidence type="ECO:0000256" key="11">
    <source>
        <dbReference type="SAM" id="MobiDB-lite"/>
    </source>
</evidence>
<evidence type="ECO:0000256" key="10">
    <source>
        <dbReference type="ARBA" id="ARBA00045970"/>
    </source>
</evidence>
<dbReference type="GO" id="GO:0008380">
    <property type="term" value="P:RNA splicing"/>
    <property type="evidence" value="ECO:0007669"/>
    <property type="project" value="UniProtKB-KW"/>
</dbReference>
<sequence>MTEKKEDFLRIGGDSGFQDRSKSIFGCLDRLEPEQDTEKSETESKPLGPRAPKRVPDHVLHPAKWTKYSLEEDGSDNHAGMTGDALNRHAALSFMDEIRKRNENPSKTATESESDVEMAEKHVFSKSAIKHKMEVDEVPAQSQVMEGVHVMPEYVIGQSPARTTKKQQQVPPADNTPSDVVCLDHLEQQETLDSASEIKKQASNSVGEQKEGATFTKRKVKSRGRLRERKSSADDD</sequence>
<keyword evidence="8" id="KW-0539">Nucleus</keyword>
<feature type="region of interest" description="Disordered" evidence="11">
    <location>
        <begin position="1"/>
        <end position="60"/>
    </location>
</feature>
<dbReference type="InterPro" id="IPR029338">
    <property type="entry name" value="TSSC4"/>
</dbReference>
<dbReference type="AlphaFoldDB" id="A0A9W9YCK8"/>
<evidence type="ECO:0000256" key="9">
    <source>
        <dbReference type="ARBA" id="ARBA00035304"/>
    </source>
</evidence>
<dbReference type="GO" id="GO:0006397">
    <property type="term" value="P:mRNA processing"/>
    <property type="evidence" value="ECO:0007669"/>
    <property type="project" value="UniProtKB-KW"/>
</dbReference>
<evidence type="ECO:0000256" key="5">
    <source>
        <dbReference type="ARBA" id="ARBA00022664"/>
    </source>
</evidence>
<dbReference type="GO" id="GO:0005681">
    <property type="term" value="C:spliceosomal complex"/>
    <property type="evidence" value="ECO:0007669"/>
    <property type="project" value="UniProtKB-KW"/>
</dbReference>
<feature type="compositionally biased region" description="Polar residues" evidence="11">
    <location>
        <begin position="160"/>
        <end position="178"/>
    </location>
</feature>
<evidence type="ECO:0000256" key="3">
    <source>
        <dbReference type="ARBA" id="ARBA00010362"/>
    </source>
</evidence>
<comment type="similarity">
    <text evidence="3">Belongs to the TSSC4 family.</text>
</comment>
<name>A0A9W9YCK8_9CNID</name>
<evidence type="ECO:0000313" key="12">
    <source>
        <dbReference type="EMBL" id="KAJ7333779.1"/>
    </source>
</evidence>
<accession>A0A9W9YCK8</accession>
<dbReference type="PANTHER" id="PTHR13445">
    <property type="entry name" value="TUMOR SUPPRESSING SUBTRANSFERABLE CANDIDATE 4 TSSC4"/>
    <property type="match status" value="1"/>
</dbReference>
<feature type="region of interest" description="Disordered" evidence="11">
    <location>
        <begin position="99"/>
        <end position="119"/>
    </location>
</feature>
<feature type="region of interest" description="Disordered" evidence="11">
    <location>
        <begin position="157"/>
        <end position="236"/>
    </location>
</feature>
<dbReference type="OrthoDB" id="1906282at2759"/>
<comment type="subcellular location">
    <subcellularLocation>
        <location evidence="2">Cytoplasm</location>
    </subcellularLocation>
    <subcellularLocation>
        <location evidence="1">Nucleus</location>
    </subcellularLocation>
</comment>
<organism evidence="12 13">
    <name type="scientific">Desmophyllum pertusum</name>
    <dbReference type="NCBI Taxonomy" id="174260"/>
    <lineage>
        <taxon>Eukaryota</taxon>
        <taxon>Metazoa</taxon>
        <taxon>Cnidaria</taxon>
        <taxon>Anthozoa</taxon>
        <taxon>Hexacorallia</taxon>
        <taxon>Scleractinia</taxon>
        <taxon>Caryophylliina</taxon>
        <taxon>Caryophylliidae</taxon>
        <taxon>Desmophyllum</taxon>
    </lineage>
</organism>
<evidence type="ECO:0000256" key="4">
    <source>
        <dbReference type="ARBA" id="ARBA00022490"/>
    </source>
</evidence>
<feature type="compositionally biased region" description="Basic and acidic residues" evidence="11">
    <location>
        <begin position="29"/>
        <end position="44"/>
    </location>
</feature>
<comment type="caution">
    <text evidence="12">The sequence shown here is derived from an EMBL/GenBank/DDBJ whole genome shotgun (WGS) entry which is preliminary data.</text>
</comment>